<proteinExistence type="inferred from homology"/>
<evidence type="ECO:0000256" key="2">
    <source>
        <dbReference type="ARBA" id="ARBA00008417"/>
    </source>
</evidence>
<feature type="transmembrane region" description="Helical" evidence="10">
    <location>
        <begin position="95"/>
        <end position="119"/>
    </location>
</feature>
<name>A0A0G3WJ96_9BACT</name>
<accession>A0A0G3WJ96</accession>
<feature type="transmembrane region" description="Helical" evidence="10">
    <location>
        <begin position="139"/>
        <end position="159"/>
    </location>
</feature>
<dbReference type="GO" id="GO:0046677">
    <property type="term" value="P:response to antibiotic"/>
    <property type="evidence" value="ECO:0007669"/>
    <property type="project" value="UniProtKB-KW"/>
</dbReference>
<evidence type="ECO:0000313" key="12">
    <source>
        <dbReference type="Proteomes" id="UP000035337"/>
    </source>
</evidence>
<dbReference type="InterPro" id="IPR051327">
    <property type="entry name" value="MATE_MepA_subfamily"/>
</dbReference>
<feature type="transmembrane region" description="Helical" evidence="10">
    <location>
        <begin position="20"/>
        <end position="39"/>
    </location>
</feature>
<feature type="transmembrane region" description="Helical" evidence="10">
    <location>
        <begin position="274"/>
        <end position="295"/>
    </location>
</feature>
<dbReference type="RefSeq" id="WP_052570955.1">
    <property type="nucleotide sequence ID" value="NZ_CP009498.1"/>
</dbReference>
<reference evidence="11 12" key="1">
    <citation type="submission" date="2014-09" db="EMBL/GenBank/DDBJ databases">
        <title>Complete genome sequence of Endomicrobium proavitum.</title>
        <authorList>
            <person name="Zheng H."/>
        </authorList>
    </citation>
    <scope>NUCLEOTIDE SEQUENCE [LARGE SCALE GENOMIC DNA]</scope>
    <source>
        <strain evidence="11 12">Rsa215</strain>
    </source>
</reference>
<dbReference type="GO" id="GO:0005886">
    <property type="term" value="C:plasma membrane"/>
    <property type="evidence" value="ECO:0007669"/>
    <property type="project" value="UniProtKB-SubCell"/>
</dbReference>
<feature type="transmembrane region" description="Helical" evidence="10">
    <location>
        <begin position="171"/>
        <end position="193"/>
    </location>
</feature>
<dbReference type="PANTHER" id="PTHR43823">
    <property type="entry name" value="SPORULATION PROTEIN YKVU"/>
    <property type="match status" value="1"/>
</dbReference>
<keyword evidence="8 10" id="KW-0472">Membrane</keyword>
<feature type="transmembrane region" description="Helical" evidence="10">
    <location>
        <begin position="199"/>
        <end position="219"/>
    </location>
</feature>
<dbReference type="PATRIC" id="fig|1408281.3.peg.1058"/>
<dbReference type="Proteomes" id="UP000035337">
    <property type="component" value="Chromosome"/>
</dbReference>
<evidence type="ECO:0000256" key="9">
    <source>
        <dbReference type="ARBA" id="ARBA00023251"/>
    </source>
</evidence>
<dbReference type="CDD" id="cd13143">
    <property type="entry name" value="MATE_MepA_like"/>
    <property type="match status" value="1"/>
</dbReference>
<keyword evidence="4" id="KW-0813">Transport</keyword>
<keyword evidence="9" id="KW-0046">Antibiotic resistance</keyword>
<dbReference type="InterPro" id="IPR002528">
    <property type="entry name" value="MATE_fam"/>
</dbReference>
<evidence type="ECO:0000256" key="3">
    <source>
        <dbReference type="ARBA" id="ARBA00022106"/>
    </source>
</evidence>
<evidence type="ECO:0000313" key="11">
    <source>
        <dbReference type="EMBL" id="AKL98408.1"/>
    </source>
</evidence>
<feature type="transmembrane region" description="Helical" evidence="10">
    <location>
        <begin position="240"/>
        <end position="262"/>
    </location>
</feature>
<dbReference type="GO" id="GO:0042910">
    <property type="term" value="F:xenobiotic transmembrane transporter activity"/>
    <property type="evidence" value="ECO:0007669"/>
    <property type="project" value="InterPro"/>
</dbReference>
<evidence type="ECO:0000256" key="7">
    <source>
        <dbReference type="ARBA" id="ARBA00022989"/>
    </source>
</evidence>
<keyword evidence="5" id="KW-1003">Cell membrane</keyword>
<feature type="transmembrane region" description="Helical" evidence="10">
    <location>
        <begin position="323"/>
        <end position="344"/>
    </location>
</feature>
<comment type="similarity">
    <text evidence="2">Belongs to the multi antimicrobial extrusion (MATE) (TC 2.A.66.1) family. MepA subfamily.</text>
</comment>
<dbReference type="PIRSF" id="PIRSF006603">
    <property type="entry name" value="DinF"/>
    <property type="match status" value="1"/>
</dbReference>
<evidence type="ECO:0000256" key="8">
    <source>
        <dbReference type="ARBA" id="ARBA00023136"/>
    </source>
</evidence>
<organism evidence="11 12">
    <name type="scientific">Endomicrobium proavitum</name>
    <dbReference type="NCBI Taxonomy" id="1408281"/>
    <lineage>
        <taxon>Bacteria</taxon>
        <taxon>Pseudomonadati</taxon>
        <taxon>Elusimicrobiota</taxon>
        <taxon>Endomicrobiia</taxon>
        <taxon>Endomicrobiales</taxon>
        <taxon>Endomicrobiaceae</taxon>
        <taxon>Endomicrobium</taxon>
    </lineage>
</organism>
<evidence type="ECO:0000256" key="6">
    <source>
        <dbReference type="ARBA" id="ARBA00022692"/>
    </source>
</evidence>
<feature type="transmembrane region" description="Helical" evidence="10">
    <location>
        <begin position="416"/>
        <end position="439"/>
    </location>
</feature>
<gene>
    <name evidence="11" type="primary">mepA</name>
    <name evidence="11" type="ORF">Epro_1029</name>
</gene>
<dbReference type="AlphaFoldDB" id="A0A0G3WJ96"/>
<evidence type="ECO:0000256" key="4">
    <source>
        <dbReference type="ARBA" id="ARBA00022448"/>
    </source>
</evidence>
<feature type="transmembrane region" description="Helical" evidence="10">
    <location>
        <begin position="389"/>
        <end position="410"/>
    </location>
</feature>
<keyword evidence="7 10" id="KW-1133">Transmembrane helix</keyword>
<comment type="subcellular location">
    <subcellularLocation>
        <location evidence="1">Cell membrane</location>
        <topology evidence="1">Multi-pass membrane protein</topology>
    </subcellularLocation>
</comment>
<dbReference type="GO" id="GO:0015297">
    <property type="term" value="F:antiporter activity"/>
    <property type="evidence" value="ECO:0007669"/>
    <property type="project" value="InterPro"/>
</dbReference>
<dbReference type="EMBL" id="CP009498">
    <property type="protein sequence ID" value="AKL98408.1"/>
    <property type="molecule type" value="Genomic_DNA"/>
</dbReference>
<protein>
    <recommendedName>
        <fullName evidence="3">Multidrug export protein MepA</fullName>
    </recommendedName>
</protein>
<dbReference type="Pfam" id="PF01554">
    <property type="entry name" value="MatE"/>
    <property type="match status" value="2"/>
</dbReference>
<evidence type="ECO:0000256" key="1">
    <source>
        <dbReference type="ARBA" id="ARBA00004651"/>
    </source>
</evidence>
<dbReference type="KEGG" id="epo:Epro_1029"/>
<dbReference type="STRING" id="1408281.Epro_1029"/>
<dbReference type="PANTHER" id="PTHR43823:SF3">
    <property type="entry name" value="MULTIDRUG EXPORT PROTEIN MEPA"/>
    <property type="match status" value="1"/>
</dbReference>
<evidence type="ECO:0000256" key="5">
    <source>
        <dbReference type="ARBA" id="ARBA00022475"/>
    </source>
</evidence>
<keyword evidence="12" id="KW-1185">Reference proteome</keyword>
<dbReference type="InterPro" id="IPR048279">
    <property type="entry name" value="MdtK-like"/>
</dbReference>
<keyword evidence="6 10" id="KW-0812">Transmembrane</keyword>
<sequence>MKIGSAPLALGTTSVGKLLAQYAIPAIIGMVAMSIYNITDSIFIGHGVGHLALAGLAITFPIMNLGAAFGALVGVGSSALLSIRLGQKDYDSANYILGNVITLNLIMGIGLTIPVLIWLTPILKFFGASDVILPYAKDFMFIIVAGNVIIHMYMGLNALIRSSGHPRKSMYATIATVVINLILNPLFIFVLGWGIKGSAFATIISQFLVLLWEIYFFSNKSNFLHFKSGIYKLKGQITKGIISIGLAPFLLNAASCAVVILLNRQFVHYGGDLAVGAYGIVNRVAFLFVMVVFGINQGMQPIVGYNYGAALYGRVKEALKKSIAAGVIVMTFGFALVELFPHAVASIFSTQKELVDMTVPGLRLVFMFYSFAAVQIVTSAFFQSVGKAYISIFLSITRQVIFLIPLILILPKYLDITGVWLSMPIADILSFSFCAWMLIAQLKKFKTLEVSS</sequence>
<feature type="transmembrane region" description="Helical" evidence="10">
    <location>
        <begin position="364"/>
        <end position="382"/>
    </location>
</feature>
<dbReference type="NCBIfam" id="TIGR00797">
    <property type="entry name" value="matE"/>
    <property type="match status" value="1"/>
</dbReference>
<feature type="transmembrane region" description="Helical" evidence="10">
    <location>
        <begin position="51"/>
        <end position="83"/>
    </location>
</feature>
<dbReference type="InterPro" id="IPR045070">
    <property type="entry name" value="MATE_MepA-like"/>
</dbReference>
<dbReference type="OrthoDB" id="9811110at2"/>
<evidence type="ECO:0000256" key="10">
    <source>
        <dbReference type="SAM" id="Phobius"/>
    </source>
</evidence>